<dbReference type="AlphaFoldDB" id="A0A9P1BU52"/>
<name>A0A9P1BU52_9DINO</name>
<feature type="chain" id="PRO_5043269797" evidence="1">
    <location>
        <begin position="27"/>
        <end position="528"/>
    </location>
</feature>
<dbReference type="OrthoDB" id="435461at2759"/>
<evidence type="ECO:0000313" key="3">
    <source>
        <dbReference type="EMBL" id="CAL1132891.1"/>
    </source>
</evidence>
<keyword evidence="5" id="KW-1185">Reference proteome</keyword>
<evidence type="ECO:0000256" key="1">
    <source>
        <dbReference type="SAM" id="SignalP"/>
    </source>
</evidence>
<dbReference type="EMBL" id="CAMXCT020000491">
    <property type="protein sequence ID" value="CAL1132891.1"/>
    <property type="molecule type" value="Genomic_DNA"/>
</dbReference>
<evidence type="ECO:0000313" key="2">
    <source>
        <dbReference type="EMBL" id="CAI3979516.1"/>
    </source>
</evidence>
<dbReference type="EMBL" id="CAMXCT010000491">
    <property type="protein sequence ID" value="CAI3979516.1"/>
    <property type="molecule type" value="Genomic_DNA"/>
</dbReference>
<reference evidence="3" key="2">
    <citation type="submission" date="2024-04" db="EMBL/GenBank/DDBJ databases">
        <authorList>
            <person name="Chen Y."/>
            <person name="Shah S."/>
            <person name="Dougan E. K."/>
            <person name="Thang M."/>
            <person name="Chan C."/>
        </authorList>
    </citation>
    <scope>NUCLEOTIDE SEQUENCE [LARGE SCALE GENOMIC DNA]</scope>
</reference>
<protein>
    <submittedName>
        <fullName evidence="4">HNH domain-containing protein</fullName>
    </submittedName>
</protein>
<reference evidence="2" key="1">
    <citation type="submission" date="2022-10" db="EMBL/GenBank/DDBJ databases">
        <authorList>
            <person name="Chen Y."/>
            <person name="Dougan E. K."/>
            <person name="Chan C."/>
            <person name="Rhodes N."/>
            <person name="Thang M."/>
        </authorList>
    </citation>
    <scope>NUCLEOTIDE SEQUENCE</scope>
</reference>
<feature type="signal peptide" evidence="1">
    <location>
        <begin position="1"/>
        <end position="26"/>
    </location>
</feature>
<comment type="caution">
    <text evidence="2">The sequence shown here is derived from an EMBL/GenBank/DDBJ whole genome shotgun (WGS) entry which is preliminary data.</text>
</comment>
<keyword evidence="1" id="KW-0732">Signal</keyword>
<dbReference type="EMBL" id="CAMXCT030000491">
    <property type="protein sequence ID" value="CAL4766828.1"/>
    <property type="molecule type" value="Genomic_DNA"/>
</dbReference>
<dbReference type="Proteomes" id="UP001152797">
    <property type="component" value="Unassembled WGS sequence"/>
</dbReference>
<sequence length="528" mass="58681">MASKRSASASCLRLAAISCFLVGAFQNLTFSIPKQIEESDQNKGISPAQYLKDVSNRAELYRKSDAVAGREEFVKTLNEAVRLSYPLLWESLVCTLSLGASPSERPKLCRPLLTMLMRLPSKAQSTDALECLQEEAKRRWTAKNLPFGAERLVAAGSAVLGALGKANLKKSDDEEIGEGAVETLLSLFLNITKPEEFIKAFVAATMAAEKVPVMIVDEANIAFPNGNGGNGNGRREAAYRALATFVALTKEQGKASVILVASDYAFPLGLQALGFNKYDALNTIVAPEVGEKPMLFLLQEWGLSHDLAQVAWVGTVRVQYHVKSEYGKCFCVVGWQEFYETFGGNVFLCHQAVDKLREQFELGQERLFDPFNVRGNAGLDDLVAETESQKGARIIAKKNFGDIIERQTTTFFDKALKEDMFRDPDAVRVLIPPTTYARKCIQRMVDTVKPSNLDFKERLFFWSNLSSLCITRPQAGAVWVRQLKEDRSDQCQSVASPRKHYCIGFYDKFKQSCLCQLSSKLHGLMVVL</sequence>
<proteinExistence type="predicted"/>
<evidence type="ECO:0000313" key="5">
    <source>
        <dbReference type="Proteomes" id="UP001152797"/>
    </source>
</evidence>
<accession>A0A9P1BU52</accession>
<organism evidence="2">
    <name type="scientific">Cladocopium goreaui</name>
    <dbReference type="NCBI Taxonomy" id="2562237"/>
    <lineage>
        <taxon>Eukaryota</taxon>
        <taxon>Sar</taxon>
        <taxon>Alveolata</taxon>
        <taxon>Dinophyceae</taxon>
        <taxon>Suessiales</taxon>
        <taxon>Symbiodiniaceae</taxon>
        <taxon>Cladocopium</taxon>
    </lineage>
</organism>
<gene>
    <name evidence="2" type="ORF">C1SCF055_LOCUS7459</name>
</gene>
<evidence type="ECO:0000313" key="4">
    <source>
        <dbReference type="EMBL" id="CAL4766828.1"/>
    </source>
</evidence>